<evidence type="ECO:0000256" key="1">
    <source>
        <dbReference type="SAM" id="MobiDB-lite"/>
    </source>
</evidence>
<feature type="region of interest" description="Disordered" evidence="1">
    <location>
        <begin position="102"/>
        <end position="121"/>
    </location>
</feature>
<dbReference type="EMBL" id="SGPM01000124">
    <property type="protein sequence ID" value="THH29425.1"/>
    <property type="molecule type" value="Genomic_DNA"/>
</dbReference>
<organism evidence="2 3">
    <name type="scientific">Antrodiella citrinella</name>
    <dbReference type="NCBI Taxonomy" id="2447956"/>
    <lineage>
        <taxon>Eukaryota</taxon>
        <taxon>Fungi</taxon>
        <taxon>Dikarya</taxon>
        <taxon>Basidiomycota</taxon>
        <taxon>Agaricomycotina</taxon>
        <taxon>Agaricomycetes</taxon>
        <taxon>Polyporales</taxon>
        <taxon>Steccherinaceae</taxon>
        <taxon>Antrodiella</taxon>
    </lineage>
</organism>
<feature type="compositionally biased region" description="Acidic residues" evidence="1">
    <location>
        <begin position="102"/>
        <end position="112"/>
    </location>
</feature>
<proteinExistence type="predicted"/>
<gene>
    <name evidence="2" type="ORF">EUX98_g4751</name>
</gene>
<dbReference type="AlphaFoldDB" id="A0A4S4MU18"/>
<dbReference type="Proteomes" id="UP000308730">
    <property type="component" value="Unassembled WGS sequence"/>
</dbReference>
<feature type="region of interest" description="Disordered" evidence="1">
    <location>
        <begin position="188"/>
        <end position="218"/>
    </location>
</feature>
<comment type="caution">
    <text evidence="2">The sequence shown here is derived from an EMBL/GenBank/DDBJ whole genome shotgun (WGS) entry which is preliminary data.</text>
</comment>
<evidence type="ECO:0000313" key="2">
    <source>
        <dbReference type="EMBL" id="THH29425.1"/>
    </source>
</evidence>
<dbReference type="OrthoDB" id="10638975at2759"/>
<keyword evidence="3" id="KW-1185">Reference proteome</keyword>
<name>A0A4S4MU18_9APHY</name>
<accession>A0A4S4MU18</accession>
<feature type="compositionally biased region" description="Polar residues" evidence="1">
    <location>
        <begin position="192"/>
        <end position="218"/>
    </location>
</feature>
<evidence type="ECO:0000313" key="3">
    <source>
        <dbReference type="Proteomes" id="UP000308730"/>
    </source>
</evidence>
<sequence>MSIINSTTFAMAGPGSTTSTEAGLFGLGLGLPTGVLQSTFAVSATSNGTQTVGSAYPEPIQRPKKPLVGLGFELPTDKEEGVSVRPMIGLGIYNAGWEVVDDREEEEREDDETSSRPLLPARRTSPYHVKVILDDDVFPPLNSIFTPPLPSPSPGESPAAEEYEHTFIRPFRALPPFMCAPSPSELPIPFASQLSSNAGSSLGQSDQTSYFPTTTRHG</sequence>
<reference evidence="2 3" key="1">
    <citation type="submission" date="2019-02" db="EMBL/GenBank/DDBJ databases">
        <title>Genome sequencing of the rare red list fungi Antrodiella citrinella (Flaviporus citrinellus).</title>
        <authorList>
            <person name="Buettner E."/>
            <person name="Kellner H."/>
        </authorList>
    </citation>
    <scope>NUCLEOTIDE SEQUENCE [LARGE SCALE GENOMIC DNA]</scope>
    <source>
        <strain evidence="2 3">DSM 108506</strain>
    </source>
</reference>
<protein>
    <submittedName>
        <fullName evidence="2">Uncharacterized protein</fullName>
    </submittedName>
</protein>